<evidence type="ECO:0000256" key="3">
    <source>
        <dbReference type="ARBA" id="ARBA00022670"/>
    </source>
</evidence>
<keyword evidence="2" id="KW-0696">RNA-directed RNA polymerase</keyword>
<evidence type="ECO:0000259" key="13">
    <source>
        <dbReference type="PROSITE" id="PS50507"/>
    </source>
</evidence>
<feature type="domain" description="SF3 helicase" evidence="14">
    <location>
        <begin position="376"/>
        <end position="544"/>
    </location>
</feature>
<dbReference type="CDD" id="cd23169">
    <property type="entry name" value="ps-ssRNAv-Picornavirales"/>
    <property type="match status" value="1"/>
</dbReference>
<reference evidence="16 17" key="1">
    <citation type="journal article" date="2015" name="Arch. Virol.">
        <title>Complete genome sequence of motherwort yellow mottle virus, a novel putative member of the genus Torradovirus.</title>
        <authorList>
            <person name="Seo J.K."/>
            <person name="Kwak H.R."/>
            <person name="Lee Y.J."/>
            <person name="Kim J."/>
            <person name="Kim M.K."/>
            <person name="Kim C.S."/>
            <person name="Choi H.S."/>
        </authorList>
    </citation>
    <scope>NUCLEOTIDE SEQUENCE [LARGE SCALE GENOMIC DNA]</scope>
    <source>
        <strain evidence="16">AD01</strain>
    </source>
</reference>
<keyword evidence="7" id="KW-0547">Nucleotide-binding</keyword>
<evidence type="ECO:0000259" key="15">
    <source>
        <dbReference type="PROSITE" id="PS51874"/>
    </source>
</evidence>
<dbReference type="GO" id="GO:0006351">
    <property type="term" value="P:DNA-templated transcription"/>
    <property type="evidence" value="ECO:0007669"/>
    <property type="project" value="InterPro"/>
</dbReference>
<evidence type="ECO:0000256" key="11">
    <source>
        <dbReference type="ARBA" id="ARBA00022953"/>
    </source>
</evidence>
<keyword evidence="6" id="KW-0548">Nucleotidyltransferase</keyword>
<dbReference type="GO" id="GO:0006508">
    <property type="term" value="P:proteolysis"/>
    <property type="evidence" value="ECO:0007669"/>
    <property type="project" value="UniProtKB-KW"/>
</dbReference>
<dbReference type="InterPro" id="IPR001205">
    <property type="entry name" value="RNA-dir_pol_C"/>
</dbReference>
<dbReference type="InterPro" id="IPR004004">
    <property type="entry name" value="Helic/Pol/Pept_Calicivir-typ"/>
</dbReference>
<accession>A0A097IAJ2</accession>
<keyword evidence="9" id="KW-0788">Thiol protease</keyword>
<evidence type="ECO:0000256" key="12">
    <source>
        <dbReference type="ARBA" id="ARBA00022989"/>
    </source>
</evidence>
<dbReference type="InterPro" id="IPR043502">
    <property type="entry name" value="DNA/RNA_pol_sf"/>
</dbReference>
<keyword evidence="8" id="KW-0378">Hydrolase</keyword>
<dbReference type="GO" id="GO:0005524">
    <property type="term" value="F:ATP binding"/>
    <property type="evidence" value="ECO:0007669"/>
    <property type="project" value="UniProtKB-KW"/>
</dbReference>
<dbReference type="GO" id="GO:0003968">
    <property type="term" value="F:RNA-directed RNA polymerase activity"/>
    <property type="evidence" value="ECO:0007669"/>
    <property type="project" value="UniProtKB-KW"/>
</dbReference>
<dbReference type="InterPro" id="IPR014759">
    <property type="entry name" value="Helicase_SF3_ssRNA_vir"/>
</dbReference>
<evidence type="ECO:0000256" key="6">
    <source>
        <dbReference type="ARBA" id="ARBA00022695"/>
    </source>
</evidence>
<evidence type="ECO:0000256" key="4">
    <source>
        <dbReference type="ARBA" id="ARBA00022679"/>
    </source>
</evidence>
<sequence length="2191" mass="245275">MFSKLSNSFSRAMNVGPSLLDTLEKTNKIVDAFADPEGPFSEIPLQATNILSQLNLETVPRLNTACEDASRTATAIQRVFSLLEKLLAPLFRINDFFYSTWKSLSTTFTSYFMKYIGNEINELYTIIVQDGFAQSALPLGIILFHCTLVILKLALPVTLGKLFLDNILPLLSVIKGFILGLVPTGPLSQWFSHFHEIVREPLEAQGPSSFGAETSAPTFSDLLTSVASMGFVSLMYFAIGVDKPGRKNSNPLSALLCGAGDHASKMNSLFLFFKNIKTSFGETLMWVGEWICDITGFASPLTATVNTVLNTELFQWFNEVNRVTDPVHKLENFAKPDFGREASLLKDKIKFFEAQFVKHPISPFVAGRFSHAVTKLEKLLESAHTHKGVGQFRKEPFCLQFFGEPGCGKTMSMSFFINDLLNRMGEPKDNRLYSLSSKDGYWSNYNHQTAVLIDDFGQILDSAGQNDDVKDFIFMKSCAPLSLNMAAVEEKGTQFSSRYIFLTSNFPTPAKTSGVVEIEAVQRRRNMLVKVTRDGPIDESCETPVDNIRFTLCYSLRPFREVDGFKSMTYSQLLDLVHMRCIDHWKKDDWMKQFAGGLENPLEAQVKTQSHEEDISPSQMSEVAEHQLASFQNAFCGCLSSTNPFFKGSLPATHFEICDVAIKVQFQLWQYTLLANGISDLDIPYWEERLDHNNRHNLMAWMDCFDFDEKKFALNLASGTGTIQDCVTCDDIDAMMVFKRSTHRAQFAYSLIVRYYKILILQCERKAKKSPLSYVKQIVKFIGEKWQELPPVVRFVFKLYIAYKGCNLIFSMLGKFLPSFGHSAVPTAVSAGLDYLDGQKGSGCANISGDEATKKAGSNKKTNRFLTAQALELGDEWAQWAIKDPFLNDSLIKNLVILRFTNGGIWRGIYVCSGWILTVAHAFHGACDGFVFSVIHQHSKTTVALNKASDYYKLIPGQDLVLIHVGDIDGIKRNIIKHFASKSGVMYAPGSKGVVVKPIFEATKAGSLLTFAAEGTLMLNGGNEAIEYGDGKFKLQCARAYSFQRIGENGDCGSVLMLPAIGNRQPVICGIHCAGAKAEYIRKGLKESCASAIYREDLEELLPTPKLEAQGPCAQLRQLRQVDTNPFEIKQVALVGRMPPELAVNVPHKTTLRKSEIFEELETHLGPHLTEPSILTIRDTRAASFDPYVKGVEKFNETACNFDNEVAQIVMQHMKASLLANLERISVPGGKPIVRGEHEILNGIPGEKFYDAMDMSTSCGYPFSLSEFGKNKRGYLDGEPGDYMLHRSRPVYEEFCRMDDEVRAGIVTEMITCECAKDERLPLEKIYEKPKTRLFTILPFHYNMLVRKYFLDFSASLMRAHGTIPCKVGINPEGFEWTALANSFLEVSQTGFSADYSSFDGRAPVFIFQWFCDMVDEYYGDHSDSPASLARHALLQMASCHFTLCEDKCYRVVGGMPSGFSLTVLFNSLLNEFYMRYAFEMLLRKPQNRARTLGMTQRNFEDLFVAIYGDDNLVAVPFNMRWYNLPSIAEELLKVNVVIKNGLDKSQDVSISEFQPLGELIFLSRGFKRHVTSFFQAPLKWVSITEPLRWIRPSSDAAPIEALVQNAEGSLRAAFMHGRTAFEGLRSTILKAFAARQLPVFSLPLFEEIERNWLAEVTGADPEQPICAMESPILQLPESGRPSDEDILRKVNEFVPHVFYCSARTAKRINLDEYIFINCTASSHPKWVRGPATWRDLENKVWAYTMGAIEVEQARRIADNKSTNLLFVCPGGIGMSVVCCALVTLASSQYTKGQVVSRLRTLTHSENLSKIADGAGHYVLLAAQAGVTAENDTNGFLYGSNIYDRCLKIGNCCIIVGGTPQAAPPNAFWVTPTSGYASLRTNYNFITKTDPRGAKLATTLMHAKRAGDTVFLFFSVFRSVEAEWVLSAVRASGWDVTDVVSTDLVLLERQSRMLESGAFGRIHIEIKRTFTGSFTAHFVPLGVIQGLNSKPLPFDCSAFITPTHLKEKISQLESTTYVTNSLLEALKLILVINGVKSEKDIEGAVRQFYPNREMLAAVECKLAMYLWFGLPLKAASSLVPSGLLADATSSIKYVTRDRTVANFSVDINSFENGIEDLNVSLHECYGYSSIAKRHVFRLPFDMDEVTFMLLALTLENRIRKVRKERLLEYPSWFPVDHSLISSLAYLKLEYI</sequence>
<dbReference type="InterPro" id="IPR043128">
    <property type="entry name" value="Rev_trsase/Diguanyl_cyclase"/>
</dbReference>
<keyword evidence="12" id="KW-1133">Transmembrane helix</keyword>
<dbReference type="GO" id="GO:0003723">
    <property type="term" value="F:RNA binding"/>
    <property type="evidence" value="ECO:0007669"/>
    <property type="project" value="InterPro"/>
</dbReference>
<protein>
    <recommendedName>
        <fullName evidence="1">RNA1 polyprotein</fullName>
    </recommendedName>
</protein>
<dbReference type="InterPro" id="IPR000605">
    <property type="entry name" value="Helicase_SF3_ssDNA/RNA_vir"/>
</dbReference>
<evidence type="ECO:0000313" key="16">
    <source>
        <dbReference type="EMBL" id="AIT59085.1"/>
    </source>
</evidence>
<dbReference type="EMBL" id="KM229700">
    <property type="protein sequence ID" value="AIT59085.1"/>
    <property type="molecule type" value="Genomic_RNA"/>
</dbReference>
<dbReference type="PROSITE" id="PS51874">
    <property type="entry name" value="PCV_3C_PRO"/>
    <property type="match status" value="1"/>
</dbReference>
<dbReference type="PROSITE" id="PS50507">
    <property type="entry name" value="RDRP_SSRNA_POS"/>
    <property type="match status" value="1"/>
</dbReference>
<dbReference type="InterPro" id="IPR044067">
    <property type="entry name" value="PCV_3C_PRO"/>
</dbReference>
<dbReference type="InterPro" id="IPR009003">
    <property type="entry name" value="Peptidase_S1_PA"/>
</dbReference>
<name>A0A097IAJ2_9SECO</name>
<evidence type="ECO:0000256" key="5">
    <source>
        <dbReference type="ARBA" id="ARBA00022692"/>
    </source>
</evidence>
<dbReference type="GeneID" id="33350114"/>
<dbReference type="SUPFAM" id="SSF50494">
    <property type="entry name" value="Trypsin-like serine proteases"/>
    <property type="match status" value="1"/>
</dbReference>
<evidence type="ECO:0000256" key="2">
    <source>
        <dbReference type="ARBA" id="ARBA00022484"/>
    </source>
</evidence>
<keyword evidence="5" id="KW-0812">Transmembrane</keyword>
<feature type="domain" description="RdRp catalytic" evidence="13">
    <location>
        <begin position="1389"/>
        <end position="1524"/>
    </location>
</feature>
<keyword evidence="12" id="KW-0472">Membrane</keyword>
<keyword evidence="4" id="KW-0808">Transferase</keyword>
<keyword evidence="10" id="KW-0067">ATP-binding</keyword>
<organism evidence="16 17">
    <name type="scientific">Motherwort yellow mottle virus</name>
    <dbReference type="NCBI Taxonomy" id="1561160"/>
    <lineage>
        <taxon>Viruses</taxon>
        <taxon>Riboviria</taxon>
        <taxon>Orthornavirae</taxon>
        <taxon>Pisuviricota</taxon>
        <taxon>Pisoniviricetes</taxon>
        <taxon>Picornavirales</taxon>
        <taxon>Secoviridae</taxon>
        <taxon>Torradovirus</taxon>
        <taxon>Torradovirus cardiacae</taxon>
    </lineage>
</organism>
<evidence type="ECO:0000313" key="17">
    <source>
        <dbReference type="Proteomes" id="UP000204528"/>
    </source>
</evidence>
<dbReference type="GO" id="GO:0003724">
    <property type="term" value="F:RNA helicase activity"/>
    <property type="evidence" value="ECO:0007669"/>
    <property type="project" value="InterPro"/>
</dbReference>
<dbReference type="KEGG" id="vg:33350114"/>
<evidence type="ECO:0000259" key="14">
    <source>
        <dbReference type="PROSITE" id="PS51218"/>
    </source>
</evidence>
<evidence type="ECO:0000256" key="1">
    <source>
        <dbReference type="ARBA" id="ARBA00020936"/>
    </source>
</evidence>
<dbReference type="InterPro" id="IPR007094">
    <property type="entry name" value="RNA-dir_pol_PSvirus"/>
</dbReference>
<evidence type="ECO:0000256" key="7">
    <source>
        <dbReference type="ARBA" id="ARBA00022741"/>
    </source>
</evidence>
<dbReference type="PROSITE" id="PS51218">
    <property type="entry name" value="SF3_HELICASE_2"/>
    <property type="match status" value="1"/>
</dbReference>
<keyword evidence="11" id="KW-0693">Viral RNA replication</keyword>
<evidence type="ECO:0000256" key="8">
    <source>
        <dbReference type="ARBA" id="ARBA00022801"/>
    </source>
</evidence>
<dbReference type="SUPFAM" id="SSF56672">
    <property type="entry name" value="DNA/RNA polymerases"/>
    <property type="match status" value="1"/>
</dbReference>
<dbReference type="PRINTS" id="PR00918">
    <property type="entry name" value="CALICVIRUSNS"/>
</dbReference>
<evidence type="ECO:0000256" key="10">
    <source>
        <dbReference type="ARBA" id="ARBA00022840"/>
    </source>
</evidence>
<dbReference type="GO" id="GO:0039694">
    <property type="term" value="P:viral RNA genome replication"/>
    <property type="evidence" value="ECO:0007669"/>
    <property type="project" value="InterPro"/>
</dbReference>
<dbReference type="GO" id="GO:0004197">
    <property type="term" value="F:cysteine-type endopeptidase activity"/>
    <property type="evidence" value="ECO:0007669"/>
    <property type="project" value="InterPro"/>
</dbReference>
<dbReference type="Gene3D" id="3.30.70.270">
    <property type="match status" value="1"/>
</dbReference>
<dbReference type="Pfam" id="PF00910">
    <property type="entry name" value="RNA_helicase"/>
    <property type="match status" value="1"/>
</dbReference>
<keyword evidence="3" id="KW-0645">Protease</keyword>
<proteinExistence type="predicted"/>
<dbReference type="RefSeq" id="YP_009389541.1">
    <property type="nucleotide sequence ID" value="NC_035218.1"/>
</dbReference>
<dbReference type="Proteomes" id="UP000204528">
    <property type="component" value="Genome"/>
</dbReference>
<keyword evidence="17" id="KW-1185">Reference proteome</keyword>
<dbReference type="Pfam" id="PF00680">
    <property type="entry name" value="RdRP_1"/>
    <property type="match status" value="1"/>
</dbReference>
<evidence type="ECO:0000256" key="9">
    <source>
        <dbReference type="ARBA" id="ARBA00022807"/>
    </source>
</evidence>
<feature type="domain" description="Peptidase C3" evidence="15">
    <location>
        <begin position="881"/>
        <end position="1098"/>
    </location>
</feature>